<keyword evidence="4" id="KW-0235">DNA replication</keyword>
<keyword evidence="7" id="KW-0378">Hydrolase</keyword>
<dbReference type="GO" id="GO:0044715">
    <property type="term" value="F:8-oxo-dGDP phosphatase activity"/>
    <property type="evidence" value="ECO:0007669"/>
    <property type="project" value="TreeGrafter"/>
</dbReference>
<protein>
    <recommendedName>
        <fullName evidence="11">8-oxo-dGTP diphosphatase</fullName>
        <ecNumber evidence="11">3.6.1.55</ecNumber>
    </recommendedName>
</protein>
<dbReference type="AlphaFoldDB" id="A0A7S0LG38"/>
<dbReference type="EMBL" id="HBEY01026410">
    <property type="protein sequence ID" value="CAD8609106.1"/>
    <property type="molecule type" value="Transcribed_RNA"/>
</dbReference>
<evidence type="ECO:0000313" key="13">
    <source>
        <dbReference type="EMBL" id="CAD8609106.1"/>
    </source>
</evidence>
<evidence type="ECO:0000256" key="4">
    <source>
        <dbReference type="ARBA" id="ARBA00022705"/>
    </source>
</evidence>
<evidence type="ECO:0000256" key="7">
    <source>
        <dbReference type="ARBA" id="ARBA00022801"/>
    </source>
</evidence>
<gene>
    <name evidence="13" type="ORF">CPEL01642_LOCUS12484</name>
</gene>
<dbReference type="GO" id="GO:0006260">
    <property type="term" value="P:DNA replication"/>
    <property type="evidence" value="ECO:0007669"/>
    <property type="project" value="UniProtKB-KW"/>
</dbReference>
<dbReference type="PRINTS" id="PR00502">
    <property type="entry name" value="NUDIXFAMILY"/>
</dbReference>
<dbReference type="InterPro" id="IPR047127">
    <property type="entry name" value="MutT-like"/>
</dbReference>
<dbReference type="InterPro" id="IPR020476">
    <property type="entry name" value="Nudix_hydrolase"/>
</dbReference>
<evidence type="ECO:0000256" key="11">
    <source>
        <dbReference type="ARBA" id="ARBA00038905"/>
    </source>
</evidence>
<organism evidence="13">
    <name type="scientific">Coccolithus braarudii</name>
    <dbReference type="NCBI Taxonomy" id="221442"/>
    <lineage>
        <taxon>Eukaryota</taxon>
        <taxon>Haptista</taxon>
        <taxon>Haptophyta</taxon>
        <taxon>Prymnesiophyceae</taxon>
        <taxon>Coccolithales</taxon>
        <taxon>Coccolithaceae</taxon>
        <taxon>Coccolithus</taxon>
    </lineage>
</organism>
<dbReference type="Gene3D" id="3.90.79.10">
    <property type="entry name" value="Nucleoside Triphosphate Pyrophosphohydrolase"/>
    <property type="match status" value="1"/>
</dbReference>
<dbReference type="Pfam" id="PF14815">
    <property type="entry name" value="NUDIX_4"/>
    <property type="match status" value="1"/>
</dbReference>
<dbReference type="PANTHER" id="PTHR47707:SF1">
    <property type="entry name" value="NUDIX HYDROLASE FAMILY PROTEIN"/>
    <property type="match status" value="1"/>
</dbReference>
<dbReference type="InterPro" id="IPR000086">
    <property type="entry name" value="NUDIX_hydrolase_dom"/>
</dbReference>
<evidence type="ECO:0000259" key="12">
    <source>
        <dbReference type="PROSITE" id="PS51462"/>
    </source>
</evidence>
<keyword evidence="8" id="KW-0460">Magnesium</keyword>
<dbReference type="GO" id="GO:0035539">
    <property type="term" value="F:8-oxo-7,8-dihydrodeoxyguanosine triphosphate pyrophosphatase activity"/>
    <property type="evidence" value="ECO:0007669"/>
    <property type="project" value="UniProtKB-EC"/>
</dbReference>
<evidence type="ECO:0000256" key="1">
    <source>
        <dbReference type="ARBA" id="ARBA00001946"/>
    </source>
</evidence>
<dbReference type="EC" id="3.6.1.55" evidence="11"/>
<evidence type="ECO:0000256" key="2">
    <source>
        <dbReference type="ARBA" id="ARBA00005582"/>
    </source>
</evidence>
<dbReference type="GO" id="GO:0044716">
    <property type="term" value="F:8-oxo-GDP phosphatase activity"/>
    <property type="evidence" value="ECO:0007669"/>
    <property type="project" value="TreeGrafter"/>
</dbReference>
<evidence type="ECO:0000256" key="3">
    <source>
        <dbReference type="ARBA" id="ARBA00022457"/>
    </source>
</evidence>
<evidence type="ECO:0000256" key="5">
    <source>
        <dbReference type="ARBA" id="ARBA00022723"/>
    </source>
</evidence>
<dbReference type="GO" id="GO:0046872">
    <property type="term" value="F:metal ion binding"/>
    <property type="evidence" value="ECO:0007669"/>
    <property type="project" value="UniProtKB-KW"/>
</dbReference>
<keyword evidence="3" id="KW-0515">Mutator protein</keyword>
<feature type="domain" description="Nudix hydrolase" evidence="12">
    <location>
        <begin position="20"/>
        <end position="151"/>
    </location>
</feature>
<dbReference type="InterPro" id="IPR015797">
    <property type="entry name" value="NUDIX_hydrolase-like_dom_sf"/>
</dbReference>
<dbReference type="GO" id="GO:0006281">
    <property type="term" value="P:DNA repair"/>
    <property type="evidence" value="ECO:0007669"/>
    <property type="project" value="UniProtKB-KW"/>
</dbReference>
<keyword evidence="5" id="KW-0479">Metal-binding</keyword>
<evidence type="ECO:0000256" key="6">
    <source>
        <dbReference type="ARBA" id="ARBA00022763"/>
    </source>
</evidence>
<comment type="similarity">
    <text evidence="2">Belongs to the Nudix hydrolase family.</text>
</comment>
<evidence type="ECO:0000256" key="10">
    <source>
        <dbReference type="ARBA" id="ARBA00035861"/>
    </source>
</evidence>
<proteinExistence type="inferred from homology"/>
<evidence type="ECO:0000256" key="9">
    <source>
        <dbReference type="ARBA" id="ARBA00023204"/>
    </source>
</evidence>
<sequence length="161" mass="17347">MRKETPCIGAAIASTAKPITLVAAAALISISPDGLPRVLLAQRPAGKSLSGLWEFPGGKLEVGETPEDALVRELREELRIEIDVGTLKPMCFASHSYATFHLLMPLYGCVDGWSGSPCGAEGQNLVWSTHEELETYSMPPADYPLLDAVKHAMTLSVVQRD</sequence>
<comment type="cofactor">
    <cofactor evidence="1">
        <name>Mg(2+)</name>
        <dbReference type="ChEBI" id="CHEBI:18420"/>
    </cofactor>
</comment>
<dbReference type="InterPro" id="IPR029119">
    <property type="entry name" value="MutY_C"/>
</dbReference>
<dbReference type="PANTHER" id="PTHR47707">
    <property type="entry name" value="8-OXO-DGTP DIPHOSPHATASE"/>
    <property type="match status" value="1"/>
</dbReference>
<dbReference type="PROSITE" id="PS00893">
    <property type="entry name" value="NUDIX_BOX"/>
    <property type="match status" value="1"/>
</dbReference>
<keyword evidence="6" id="KW-0227">DNA damage</keyword>
<dbReference type="SUPFAM" id="SSF55811">
    <property type="entry name" value="Nudix"/>
    <property type="match status" value="1"/>
</dbReference>
<comment type="catalytic activity">
    <reaction evidence="10">
        <text>8-oxo-dGTP + H2O = 8-oxo-dGMP + diphosphate + H(+)</text>
        <dbReference type="Rhea" id="RHEA:31575"/>
        <dbReference type="ChEBI" id="CHEBI:15377"/>
        <dbReference type="ChEBI" id="CHEBI:15378"/>
        <dbReference type="ChEBI" id="CHEBI:33019"/>
        <dbReference type="ChEBI" id="CHEBI:63224"/>
        <dbReference type="ChEBI" id="CHEBI:77896"/>
        <dbReference type="EC" id="3.6.1.55"/>
    </reaction>
</comment>
<dbReference type="CDD" id="cd03425">
    <property type="entry name" value="NUDIX_MutT_NudA_like"/>
    <property type="match status" value="1"/>
</dbReference>
<dbReference type="InterPro" id="IPR020084">
    <property type="entry name" value="NUDIX_hydrolase_CS"/>
</dbReference>
<reference evidence="13" key="1">
    <citation type="submission" date="2021-01" db="EMBL/GenBank/DDBJ databases">
        <authorList>
            <person name="Corre E."/>
            <person name="Pelletier E."/>
            <person name="Niang G."/>
            <person name="Scheremetjew M."/>
            <person name="Finn R."/>
            <person name="Kale V."/>
            <person name="Holt S."/>
            <person name="Cochrane G."/>
            <person name="Meng A."/>
            <person name="Brown T."/>
            <person name="Cohen L."/>
        </authorList>
    </citation>
    <scope>NUCLEOTIDE SEQUENCE</scope>
    <source>
        <strain evidence="13">PLY182g</strain>
    </source>
</reference>
<name>A0A7S0LG38_9EUKA</name>
<dbReference type="PROSITE" id="PS51462">
    <property type="entry name" value="NUDIX"/>
    <property type="match status" value="1"/>
</dbReference>
<accession>A0A7S0LG38</accession>
<evidence type="ECO:0000256" key="8">
    <source>
        <dbReference type="ARBA" id="ARBA00022842"/>
    </source>
</evidence>
<keyword evidence="9" id="KW-0234">DNA repair</keyword>
<dbReference type="GO" id="GO:0008413">
    <property type="term" value="F:8-oxo-7,8-dihydroguanosine triphosphate pyrophosphatase activity"/>
    <property type="evidence" value="ECO:0007669"/>
    <property type="project" value="TreeGrafter"/>
</dbReference>